<dbReference type="Pfam" id="PF00583">
    <property type="entry name" value="Acetyltransf_1"/>
    <property type="match status" value="1"/>
</dbReference>
<dbReference type="PANTHER" id="PTHR47237:SF1">
    <property type="entry name" value="SLL0310 PROTEIN"/>
    <property type="match status" value="1"/>
</dbReference>
<feature type="domain" description="N-acetyltransferase" evidence="1">
    <location>
        <begin position="9"/>
        <end position="149"/>
    </location>
</feature>
<name>A0A7R9KB15_9ACAR</name>
<reference evidence="2" key="1">
    <citation type="submission" date="2020-11" db="EMBL/GenBank/DDBJ databases">
        <authorList>
            <person name="Tran Van P."/>
        </authorList>
    </citation>
    <scope>NUCLEOTIDE SEQUENCE</scope>
</reference>
<evidence type="ECO:0000313" key="2">
    <source>
        <dbReference type="EMBL" id="CAD7619718.1"/>
    </source>
</evidence>
<evidence type="ECO:0000313" key="3">
    <source>
        <dbReference type="Proteomes" id="UP000759131"/>
    </source>
</evidence>
<dbReference type="InterPro" id="IPR000182">
    <property type="entry name" value="GNAT_dom"/>
</dbReference>
<dbReference type="InterPro" id="IPR016181">
    <property type="entry name" value="Acyl_CoA_acyltransferase"/>
</dbReference>
<dbReference type="AlphaFoldDB" id="A0A7R9KB15"/>
<dbReference type="CDD" id="cd04301">
    <property type="entry name" value="NAT_SF"/>
    <property type="match status" value="1"/>
</dbReference>
<keyword evidence="3" id="KW-1185">Reference proteome</keyword>
<dbReference type="SUPFAM" id="SSF55729">
    <property type="entry name" value="Acyl-CoA N-acyltransferases (Nat)"/>
    <property type="match status" value="1"/>
</dbReference>
<dbReference type="EMBL" id="OC854610">
    <property type="protein sequence ID" value="CAD7619718.1"/>
    <property type="molecule type" value="Genomic_DNA"/>
</dbReference>
<dbReference type="EMBL" id="CAJPIZ010000035">
    <property type="protein sequence ID" value="CAG2100148.1"/>
    <property type="molecule type" value="Genomic_DNA"/>
</dbReference>
<dbReference type="Proteomes" id="UP000759131">
    <property type="component" value="Unassembled WGS sequence"/>
</dbReference>
<dbReference type="GO" id="GO:0016747">
    <property type="term" value="F:acyltransferase activity, transferring groups other than amino-acyl groups"/>
    <property type="evidence" value="ECO:0007669"/>
    <property type="project" value="InterPro"/>
</dbReference>
<gene>
    <name evidence="2" type="ORF">OSB1V03_LOCUS217</name>
</gene>
<dbReference type="PROSITE" id="PS51186">
    <property type="entry name" value="GNAT"/>
    <property type="match status" value="1"/>
</dbReference>
<protein>
    <recommendedName>
        <fullName evidence="1">N-acetyltransferase domain-containing protein</fullName>
    </recommendedName>
</protein>
<dbReference type="InterPro" id="IPR052729">
    <property type="entry name" value="Acyl/Acetyltrans_Enzymes"/>
</dbReference>
<organism evidence="2">
    <name type="scientific">Medioppia subpectinata</name>
    <dbReference type="NCBI Taxonomy" id="1979941"/>
    <lineage>
        <taxon>Eukaryota</taxon>
        <taxon>Metazoa</taxon>
        <taxon>Ecdysozoa</taxon>
        <taxon>Arthropoda</taxon>
        <taxon>Chelicerata</taxon>
        <taxon>Arachnida</taxon>
        <taxon>Acari</taxon>
        <taxon>Acariformes</taxon>
        <taxon>Sarcoptiformes</taxon>
        <taxon>Oribatida</taxon>
        <taxon>Brachypylina</taxon>
        <taxon>Oppioidea</taxon>
        <taxon>Oppiidae</taxon>
        <taxon>Medioppia</taxon>
    </lineage>
</organism>
<proteinExistence type="predicted"/>
<evidence type="ECO:0000259" key="1">
    <source>
        <dbReference type="PROSITE" id="PS51186"/>
    </source>
</evidence>
<dbReference type="OrthoDB" id="5771378at2759"/>
<dbReference type="Gene3D" id="3.40.630.30">
    <property type="match status" value="1"/>
</dbReference>
<accession>A0A7R9KB15</accession>
<dbReference type="PANTHER" id="PTHR47237">
    <property type="entry name" value="SLL0310 PROTEIN"/>
    <property type="match status" value="1"/>
</dbReference>
<sequence length="237" mass="26087">MSEKTMPSYTIRTMQLSDSEEVRELWSALEWDIYKYSNEMMLINDPNGVFVAQENATGKLLGVCGCVNLSPELSFVCMYAVREDCQGLGIGTALWAKGIEHMGDRNASLFAANVKMQEIYKNHHNFKAIPQRKRLLMKGKPVVNALTASISGICLVDMNDKNIADVIEYDKQVCDGVDRSAALRALNGTFDNINSVAINDNNQVMGYCVVSETVSVIVRGWGPMGAGMLDQSQTGTL</sequence>